<organism evidence="1 2">
    <name type="scientific">Puccinia striiformis f. sp. tritici PST-78</name>
    <dbReference type="NCBI Taxonomy" id="1165861"/>
    <lineage>
        <taxon>Eukaryota</taxon>
        <taxon>Fungi</taxon>
        <taxon>Dikarya</taxon>
        <taxon>Basidiomycota</taxon>
        <taxon>Pucciniomycotina</taxon>
        <taxon>Pucciniomycetes</taxon>
        <taxon>Pucciniales</taxon>
        <taxon>Pucciniaceae</taxon>
        <taxon>Puccinia</taxon>
    </lineage>
</organism>
<accession>A0A0L0UL62</accession>
<reference evidence="2" key="1">
    <citation type="submission" date="2014-03" db="EMBL/GenBank/DDBJ databases">
        <title>The Genome Sequence of Puccinia striiformis f. sp. tritici PST-78.</title>
        <authorList>
            <consortium name="The Broad Institute Genome Sequencing Platform"/>
            <person name="Cuomo C."/>
            <person name="Hulbert S."/>
            <person name="Chen X."/>
            <person name="Walker B."/>
            <person name="Young S.K."/>
            <person name="Zeng Q."/>
            <person name="Gargeya S."/>
            <person name="Fitzgerald M."/>
            <person name="Haas B."/>
            <person name="Abouelleil A."/>
            <person name="Alvarado L."/>
            <person name="Arachchi H.M."/>
            <person name="Berlin A.M."/>
            <person name="Chapman S.B."/>
            <person name="Goldberg J."/>
            <person name="Griggs A."/>
            <person name="Gujja S."/>
            <person name="Hansen M."/>
            <person name="Howarth C."/>
            <person name="Imamovic A."/>
            <person name="Larimer J."/>
            <person name="McCowan C."/>
            <person name="Montmayeur A."/>
            <person name="Murphy C."/>
            <person name="Neiman D."/>
            <person name="Pearson M."/>
            <person name="Priest M."/>
            <person name="Roberts A."/>
            <person name="Saif S."/>
            <person name="Shea T."/>
            <person name="Sisk P."/>
            <person name="Sykes S."/>
            <person name="Wortman J."/>
            <person name="Nusbaum C."/>
            <person name="Birren B."/>
        </authorList>
    </citation>
    <scope>NUCLEOTIDE SEQUENCE [LARGE SCALE GENOMIC DNA]</scope>
    <source>
        <strain evidence="2">race PST-78</strain>
    </source>
</reference>
<proteinExistence type="predicted"/>
<dbReference type="Proteomes" id="UP000054564">
    <property type="component" value="Unassembled WGS sequence"/>
</dbReference>
<comment type="caution">
    <text evidence="1">The sequence shown here is derived from an EMBL/GenBank/DDBJ whole genome shotgun (WGS) entry which is preliminary data.</text>
</comment>
<protein>
    <submittedName>
        <fullName evidence="1">Uncharacterized protein</fullName>
    </submittedName>
</protein>
<keyword evidence="2" id="KW-1185">Reference proteome</keyword>
<dbReference type="EMBL" id="AJIL01004374">
    <property type="protein sequence ID" value="KNE87716.1"/>
    <property type="molecule type" value="Genomic_DNA"/>
</dbReference>
<evidence type="ECO:0000313" key="2">
    <source>
        <dbReference type="Proteomes" id="UP000054564"/>
    </source>
</evidence>
<name>A0A0L0UL62_9BASI</name>
<gene>
    <name evidence="1" type="ORF">PSTG_18893</name>
</gene>
<sequence>MIGADFIPRRIAPLHNKGRPAWLFTNAADIMRLRPGLDHNLTVMGHAHFCQRLFQLDVNRDGEVERFGKAARAATKAGKPARGPLFKLPAGVVPLSNNSRRNDIIAMMPEFNAHGLVPSWAEPQEDQVQEFFDTLEEKYVNAEPRLV</sequence>
<dbReference type="AlphaFoldDB" id="A0A0L0UL62"/>
<evidence type="ECO:0000313" key="1">
    <source>
        <dbReference type="EMBL" id="KNE87716.1"/>
    </source>
</evidence>